<evidence type="ECO:0000313" key="2">
    <source>
        <dbReference type="EMBL" id="PVZ70424.1"/>
    </source>
</evidence>
<name>A0A2V1GZQ9_9GAMM</name>
<feature type="transmembrane region" description="Helical" evidence="1">
    <location>
        <begin position="173"/>
        <end position="193"/>
    </location>
</feature>
<feature type="transmembrane region" description="Helical" evidence="1">
    <location>
        <begin position="66"/>
        <end position="84"/>
    </location>
</feature>
<proteinExistence type="predicted"/>
<evidence type="ECO:0000256" key="1">
    <source>
        <dbReference type="SAM" id="Phobius"/>
    </source>
</evidence>
<organism evidence="2 3">
    <name type="scientific">Pelagibaculum spongiae</name>
    <dbReference type="NCBI Taxonomy" id="2080658"/>
    <lineage>
        <taxon>Bacteria</taxon>
        <taxon>Pseudomonadati</taxon>
        <taxon>Pseudomonadota</taxon>
        <taxon>Gammaproteobacteria</taxon>
        <taxon>Oceanospirillales</taxon>
        <taxon>Pelagibaculum</taxon>
    </lineage>
</organism>
<comment type="caution">
    <text evidence="2">The sequence shown here is derived from an EMBL/GenBank/DDBJ whole genome shotgun (WGS) entry which is preliminary data.</text>
</comment>
<keyword evidence="3" id="KW-1185">Reference proteome</keyword>
<feature type="transmembrane region" description="Helical" evidence="1">
    <location>
        <begin position="131"/>
        <end position="153"/>
    </location>
</feature>
<dbReference type="AlphaFoldDB" id="A0A2V1GZQ9"/>
<evidence type="ECO:0000313" key="3">
    <source>
        <dbReference type="Proteomes" id="UP000244906"/>
    </source>
</evidence>
<reference evidence="2 3" key="1">
    <citation type="submission" date="2018-04" db="EMBL/GenBank/DDBJ databases">
        <title>Thalassorhabdus spongiae gen. nov., sp. nov., isolated from a marine sponge in South-West Iceland.</title>
        <authorList>
            <person name="Knobloch S."/>
            <person name="Daussin A."/>
            <person name="Johannsson R."/>
            <person name="Marteinsson V.T."/>
        </authorList>
    </citation>
    <scope>NUCLEOTIDE SEQUENCE [LARGE SCALE GENOMIC DNA]</scope>
    <source>
        <strain evidence="2 3">Hp12</strain>
    </source>
</reference>
<protein>
    <submittedName>
        <fullName evidence="2">Uncharacterized protein</fullName>
    </submittedName>
</protein>
<sequence length="206" mass="23132">MNKILLIIIFALGLLANGLLYFFAVQNNAEWLYSENALMENIQAVVALIAAIIGLITCIRYQGLTSAVAFACAVLGWSIFLREVDVERLHYNIPQALVWLGHGIGRNSMLLILWIGVFWQIKKQFASIKQNFRSLVFSPSGKLLLISFGLLILSDLFEKHILGGLHHVFYEELMELDAFLLFLLAALLIKISVAKATNQSDRHSTQ</sequence>
<keyword evidence="1" id="KW-0812">Transmembrane</keyword>
<dbReference type="Proteomes" id="UP000244906">
    <property type="component" value="Unassembled WGS sequence"/>
</dbReference>
<accession>A0A2V1GZQ9</accession>
<gene>
    <name evidence="2" type="ORF">DC094_07480</name>
</gene>
<keyword evidence="1" id="KW-1133">Transmembrane helix</keyword>
<feature type="transmembrane region" description="Helical" evidence="1">
    <location>
        <begin position="96"/>
        <end position="119"/>
    </location>
</feature>
<feature type="transmembrane region" description="Helical" evidence="1">
    <location>
        <begin position="42"/>
        <end position="59"/>
    </location>
</feature>
<keyword evidence="1" id="KW-0472">Membrane</keyword>
<dbReference type="EMBL" id="QDDL01000002">
    <property type="protein sequence ID" value="PVZ70424.1"/>
    <property type="molecule type" value="Genomic_DNA"/>
</dbReference>